<dbReference type="Proteomes" id="UP001206925">
    <property type="component" value="Unassembled WGS sequence"/>
</dbReference>
<keyword evidence="2" id="KW-1185">Reference proteome</keyword>
<dbReference type="AlphaFoldDB" id="A0AAD5CV37"/>
<evidence type="ECO:0000313" key="1">
    <source>
        <dbReference type="EMBL" id="KAI7748547.1"/>
    </source>
</evidence>
<protein>
    <submittedName>
        <fullName evidence="1">Uncharacterized protein</fullName>
    </submittedName>
</protein>
<comment type="caution">
    <text evidence="1">The sequence shown here is derived from an EMBL/GenBank/DDBJ whole genome shotgun (WGS) entry which is preliminary data.</text>
</comment>
<organism evidence="1 2">
    <name type="scientific">Ambrosia artemisiifolia</name>
    <name type="common">Common ragweed</name>
    <dbReference type="NCBI Taxonomy" id="4212"/>
    <lineage>
        <taxon>Eukaryota</taxon>
        <taxon>Viridiplantae</taxon>
        <taxon>Streptophyta</taxon>
        <taxon>Embryophyta</taxon>
        <taxon>Tracheophyta</taxon>
        <taxon>Spermatophyta</taxon>
        <taxon>Magnoliopsida</taxon>
        <taxon>eudicotyledons</taxon>
        <taxon>Gunneridae</taxon>
        <taxon>Pentapetalae</taxon>
        <taxon>asterids</taxon>
        <taxon>campanulids</taxon>
        <taxon>Asterales</taxon>
        <taxon>Asteraceae</taxon>
        <taxon>Asteroideae</taxon>
        <taxon>Heliantheae alliance</taxon>
        <taxon>Heliantheae</taxon>
        <taxon>Ambrosia</taxon>
    </lineage>
</organism>
<proteinExistence type="predicted"/>
<gene>
    <name evidence="1" type="ORF">M8C21_012205</name>
</gene>
<name>A0AAD5CV37_AMBAR</name>
<evidence type="ECO:0000313" key="2">
    <source>
        <dbReference type="Proteomes" id="UP001206925"/>
    </source>
</evidence>
<accession>A0AAD5CV37</accession>
<reference evidence="1" key="1">
    <citation type="submission" date="2022-06" db="EMBL/GenBank/DDBJ databases">
        <title>Uncovering the hologenomic basis of an extraordinary plant invasion.</title>
        <authorList>
            <person name="Bieker V.C."/>
            <person name="Martin M.D."/>
            <person name="Gilbert T."/>
            <person name="Hodgins K."/>
            <person name="Battlay P."/>
            <person name="Petersen B."/>
            <person name="Wilson J."/>
        </authorList>
    </citation>
    <scope>NUCLEOTIDE SEQUENCE</scope>
    <source>
        <strain evidence="1">AA19_3_7</strain>
        <tissue evidence="1">Leaf</tissue>
    </source>
</reference>
<dbReference type="EMBL" id="JAMZMK010006509">
    <property type="protein sequence ID" value="KAI7748547.1"/>
    <property type="molecule type" value="Genomic_DNA"/>
</dbReference>
<sequence>MSSRSRRCFVFIRYDDILCHTFRFKNIVCHVGIQDLTSWTVLMQMKSTREEGRVRFVEDFIAYSFAGKFQCDPKFQGHAREKGNNSINKLMSQRIMYFKFVWDREEDKANDDGSSSKDGVKRQRKRVIKGSHSFLIFYLSSHIIKNFYLSSHKITICEFSLTLYFKYEFLLCMEQFLYDIRSM</sequence>